<organism evidence="1 2">
    <name type="scientific">Caballeronia hypogeia</name>
    <dbReference type="NCBI Taxonomy" id="1777140"/>
    <lineage>
        <taxon>Bacteria</taxon>
        <taxon>Pseudomonadati</taxon>
        <taxon>Pseudomonadota</taxon>
        <taxon>Betaproteobacteria</taxon>
        <taxon>Burkholderiales</taxon>
        <taxon>Burkholderiaceae</taxon>
        <taxon>Caballeronia</taxon>
    </lineage>
</organism>
<evidence type="ECO:0000313" key="2">
    <source>
        <dbReference type="Proteomes" id="UP000054851"/>
    </source>
</evidence>
<proteinExistence type="predicted"/>
<comment type="caution">
    <text evidence="1">The sequence shown here is derived from an EMBL/GenBank/DDBJ whole genome shotgun (WGS) entry which is preliminary data.</text>
</comment>
<keyword evidence="2" id="KW-1185">Reference proteome</keyword>
<dbReference type="OrthoDB" id="8966295at2"/>
<dbReference type="AlphaFoldDB" id="A0A158A6N9"/>
<accession>A0A158A6N9</accession>
<sequence length="84" mass="9984">MLAITRNDVRSEAAALADQEDARLWRWFSELYDEGRIRWCRSSQGWLVSVDHRHLATESDFDTAIRISRERCYSGRLRRADARR</sequence>
<dbReference type="EMBL" id="FCOA02000004">
    <property type="protein sequence ID" value="SAK53504.1"/>
    <property type="molecule type" value="Genomic_DNA"/>
</dbReference>
<gene>
    <name evidence="1" type="ORF">AWB79_02029</name>
</gene>
<name>A0A158A6N9_9BURK</name>
<dbReference type="STRING" id="1777140.AWB79_02029"/>
<dbReference type="Proteomes" id="UP000054851">
    <property type="component" value="Unassembled WGS sequence"/>
</dbReference>
<protein>
    <submittedName>
        <fullName evidence="1">Uncharacterized protein</fullName>
    </submittedName>
</protein>
<reference evidence="1" key="1">
    <citation type="submission" date="2016-01" db="EMBL/GenBank/DDBJ databases">
        <authorList>
            <person name="Peeters C."/>
        </authorList>
    </citation>
    <scope>NUCLEOTIDE SEQUENCE</scope>
    <source>
        <strain evidence="1">LMG 29322</strain>
    </source>
</reference>
<evidence type="ECO:0000313" key="1">
    <source>
        <dbReference type="EMBL" id="SAK53504.1"/>
    </source>
</evidence>